<dbReference type="InterPro" id="IPR036890">
    <property type="entry name" value="HATPase_C_sf"/>
</dbReference>
<dbReference type="PANTHER" id="PTHR43047">
    <property type="entry name" value="TWO-COMPONENT HISTIDINE PROTEIN KINASE"/>
    <property type="match status" value="1"/>
</dbReference>
<dbReference type="SUPFAM" id="SSF47384">
    <property type="entry name" value="Homodimeric domain of signal transducing histidine kinase"/>
    <property type="match status" value="1"/>
</dbReference>
<dbReference type="InterPro" id="IPR011006">
    <property type="entry name" value="CheY-like_superfamily"/>
</dbReference>
<dbReference type="PANTHER" id="PTHR43047:SF9">
    <property type="entry name" value="HISTIDINE KINASE"/>
    <property type="match status" value="1"/>
</dbReference>
<evidence type="ECO:0000256" key="1">
    <source>
        <dbReference type="ARBA" id="ARBA00000085"/>
    </source>
</evidence>
<keyword evidence="4" id="KW-0808">Transferase</keyword>
<dbReference type="SMART" id="SM00387">
    <property type="entry name" value="HATPase_c"/>
    <property type="match status" value="1"/>
</dbReference>
<feature type="transmembrane region" description="Helical" evidence="8">
    <location>
        <begin position="103"/>
        <end position="123"/>
    </location>
</feature>
<name>Q2SLH6_HAHCH</name>
<sequence length="599" mass="67370">MRQEHKAKDSSRLGTAPEEFERAHLIESVKIRCQQTLPAVQGVFLIMAIFLFMLWDQAPLSRILLWVGPVAAAQLLRLQISRQIMRQLDSMIFQEILRSDRRLLRSSLINQALVGTGIWTVGAVETDNVAFFMTLAISLYGVGAMVNLASDYRSFLLSIPLLMGQPILYWSLQGVDELRIAAPLATLTLLMISSVRRSSRTFAESVAMRFEKNALLNKVEAERKKAEEALAVAQEANKAKTYFMAAASHDLRQPLYAVSLLTDTLSYQPLGETAQEIVSKQRQAIEVLRTLFNNLLDLSRFEAGKFQPNMKALSLDEVMRPLEAEFQPLCQAKGLTWRCSYTRVSLYSDLELLSRLLNNLISNAIRYTHKGEVSVEATVEGRQVAFTISDTGPGIERDDQVRIFEDFVQLNNPSRNRDKGIGMGLAIVRRINELLDAGLTVQSSPGKGSRFSFYAPLAEYACLAPSLRDMEAPDNAFIDLNVWLVEDDPLVRSALSFQFDAWGCRYEIVANKDELLALRHRSQGWPDALILDDMLDKGEDGLDIADSLSRQMPKEKMLLVSGNVQPERVRELQESGFSFLTKPISSHQLQTWIESVAHH</sequence>
<evidence type="ECO:0000313" key="11">
    <source>
        <dbReference type="EMBL" id="ABC28498.1"/>
    </source>
</evidence>
<dbReference type="eggNOG" id="COG2204">
    <property type="taxonomic scope" value="Bacteria"/>
</dbReference>
<proteinExistence type="predicted"/>
<accession>Q2SLH6</accession>
<dbReference type="AlphaFoldDB" id="Q2SLH6"/>
<dbReference type="PROSITE" id="PS50110">
    <property type="entry name" value="RESPONSE_REGULATORY"/>
    <property type="match status" value="1"/>
</dbReference>
<dbReference type="InterPro" id="IPR001789">
    <property type="entry name" value="Sig_transdc_resp-reg_receiver"/>
</dbReference>
<dbReference type="Pfam" id="PF00072">
    <property type="entry name" value="Response_reg"/>
    <property type="match status" value="1"/>
</dbReference>
<dbReference type="HOGENOM" id="CLU_000445_114_75_6"/>
<feature type="transmembrane region" description="Helical" evidence="8">
    <location>
        <begin position="129"/>
        <end position="148"/>
    </location>
</feature>
<keyword evidence="8" id="KW-1133">Transmembrane helix</keyword>
<dbReference type="CDD" id="cd00082">
    <property type="entry name" value="HisKA"/>
    <property type="match status" value="1"/>
</dbReference>
<dbReference type="GO" id="GO:0009927">
    <property type="term" value="F:histidine phosphotransfer kinase activity"/>
    <property type="evidence" value="ECO:0007669"/>
    <property type="project" value="TreeGrafter"/>
</dbReference>
<feature type="transmembrane region" description="Helical" evidence="8">
    <location>
        <begin position="155"/>
        <end position="172"/>
    </location>
</feature>
<keyword evidence="12" id="KW-1185">Reference proteome</keyword>
<keyword evidence="7" id="KW-0175">Coiled coil</keyword>
<dbReference type="SUPFAM" id="SSF55874">
    <property type="entry name" value="ATPase domain of HSP90 chaperone/DNA topoisomerase II/histidine kinase"/>
    <property type="match status" value="1"/>
</dbReference>
<evidence type="ECO:0000259" key="9">
    <source>
        <dbReference type="PROSITE" id="PS50109"/>
    </source>
</evidence>
<dbReference type="KEGG" id="hch:HCH_01644"/>
<dbReference type="InterPro" id="IPR003661">
    <property type="entry name" value="HisK_dim/P_dom"/>
</dbReference>
<dbReference type="Gene3D" id="3.40.50.2300">
    <property type="match status" value="1"/>
</dbReference>
<dbReference type="InterPro" id="IPR004358">
    <property type="entry name" value="Sig_transdc_His_kin-like_C"/>
</dbReference>
<evidence type="ECO:0000256" key="3">
    <source>
        <dbReference type="ARBA" id="ARBA00022553"/>
    </source>
</evidence>
<feature type="transmembrane region" description="Helical" evidence="8">
    <location>
        <begin position="36"/>
        <end position="55"/>
    </location>
</feature>
<keyword evidence="5 11" id="KW-0418">Kinase</keyword>
<dbReference type="Pfam" id="PF00512">
    <property type="entry name" value="HisKA"/>
    <property type="match status" value="1"/>
</dbReference>
<evidence type="ECO:0000256" key="8">
    <source>
        <dbReference type="SAM" id="Phobius"/>
    </source>
</evidence>
<dbReference type="GO" id="GO:0005886">
    <property type="term" value="C:plasma membrane"/>
    <property type="evidence" value="ECO:0007669"/>
    <property type="project" value="TreeGrafter"/>
</dbReference>
<dbReference type="CDD" id="cd00156">
    <property type="entry name" value="REC"/>
    <property type="match status" value="1"/>
</dbReference>
<keyword evidence="8" id="KW-0812">Transmembrane</keyword>
<evidence type="ECO:0000256" key="4">
    <source>
        <dbReference type="ARBA" id="ARBA00022679"/>
    </source>
</evidence>
<feature type="modified residue" description="4-aspartylphosphate" evidence="6">
    <location>
        <position position="532"/>
    </location>
</feature>
<dbReference type="Gene3D" id="3.30.565.10">
    <property type="entry name" value="Histidine kinase-like ATPase, C-terminal domain"/>
    <property type="match status" value="1"/>
</dbReference>
<dbReference type="SMART" id="SM00388">
    <property type="entry name" value="HisKA"/>
    <property type="match status" value="1"/>
</dbReference>
<dbReference type="Proteomes" id="UP000000238">
    <property type="component" value="Chromosome"/>
</dbReference>
<evidence type="ECO:0000256" key="5">
    <source>
        <dbReference type="ARBA" id="ARBA00022777"/>
    </source>
</evidence>
<feature type="domain" description="Histidine kinase" evidence="9">
    <location>
        <begin position="246"/>
        <end position="459"/>
    </location>
</feature>
<evidence type="ECO:0000256" key="7">
    <source>
        <dbReference type="SAM" id="Coils"/>
    </source>
</evidence>
<keyword evidence="8" id="KW-0472">Membrane</keyword>
<dbReference type="RefSeq" id="WP_011395570.1">
    <property type="nucleotide sequence ID" value="NC_007645.1"/>
</dbReference>
<dbReference type="eggNOG" id="COG2205">
    <property type="taxonomic scope" value="Bacteria"/>
</dbReference>
<evidence type="ECO:0000256" key="6">
    <source>
        <dbReference type="PROSITE-ProRule" id="PRU00169"/>
    </source>
</evidence>
<feature type="coiled-coil region" evidence="7">
    <location>
        <begin position="209"/>
        <end position="239"/>
    </location>
</feature>
<dbReference type="PROSITE" id="PS50109">
    <property type="entry name" value="HIS_KIN"/>
    <property type="match status" value="1"/>
</dbReference>
<keyword evidence="3 6" id="KW-0597">Phosphoprotein</keyword>
<dbReference type="SUPFAM" id="SSF52172">
    <property type="entry name" value="CheY-like"/>
    <property type="match status" value="1"/>
</dbReference>
<gene>
    <name evidence="11" type="ordered locus">HCH_01644</name>
</gene>
<dbReference type="InterPro" id="IPR036097">
    <property type="entry name" value="HisK_dim/P_sf"/>
</dbReference>
<dbReference type="PRINTS" id="PR00344">
    <property type="entry name" value="BCTRLSENSOR"/>
</dbReference>
<dbReference type="STRING" id="349521.HCH_01644"/>
<reference evidence="11 12" key="1">
    <citation type="journal article" date="2005" name="Nucleic Acids Res.">
        <title>Genomic blueprint of Hahella chejuensis, a marine microbe producing an algicidal agent.</title>
        <authorList>
            <person name="Jeong H."/>
            <person name="Yim J.H."/>
            <person name="Lee C."/>
            <person name="Choi S.-H."/>
            <person name="Park Y.K."/>
            <person name="Yoon S.H."/>
            <person name="Hur C.-G."/>
            <person name="Kang H.-Y."/>
            <person name="Kim D."/>
            <person name="Lee H.H."/>
            <person name="Park K.H."/>
            <person name="Park S.-H."/>
            <person name="Park H.-S."/>
            <person name="Lee H.K."/>
            <person name="Oh T.K."/>
            <person name="Kim J.F."/>
        </authorList>
    </citation>
    <scope>NUCLEOTIDE SEQUENCE [LARGE SCALE GENOMIC DNA]</scope>
    <source>
        <strain evidence="11 12">KCTC 2396</strain>
    </source>
</reference>
<feature type="transmembrane region" description="Helical" evidence="8">
    <location>
        <begin position="61"/>
        <end position="78"/>
    </location>
</feature>
<evidence type="ECO:0000313" key="12">
    <source>
        <dbReference type="Proteomes" id="UP000000238"/>
    </source>
</evidence>
<dbReference type="GO" id="GO:0000155">
    <property type="term" value="F:phosphorelay sensor kinase activity"/>
    <property type="evidence" value="ECO:0007669"/>
    <property type="project" value="InterPro"/>
</dbReference>
<feature type="domain" description="Response regulatory" evidence="10">
    <location>
        <begin position="481"/>
        <end position="597"/>
    </location>
</feature>
<dbReference type="EMBL" id="CP000155">
    <property type="protein sequence ID" value="ABC28498.1"/>
    <property type="molecule type" value="Genomic_DNA"/>
</dbReference>
<comment type="catalytic activity">
    <reaction evidence="1">
        <text>ATP + protein L-histidine = ADP + protein N-phospho-L-histidine.</text>
        <dbReference type="EC" id="2.7.13.3"/>
    </reaction>
</comment>
<dbReference type="InterPro" id="IPR005467">
    <property type="entry name" value="His_kinase_dom"/>
</dbReference>
<dbReference type="FunFam" id="3.30.565.10:FF:000049">
    <property type="entry name" value="Two-component sensor histidine kinase"/>
    <property type="match status" value="1"/>
</dbReference>
<protein>
    <recommendedName>
        <fullName evidence="2">histidine kinase</fullName>
        <ecNumber evidence="2">2.7.13.3</ecNumber>
    </recommendedName>
</protein>
<dbReference type="EC" id="2.7.13.3" evidence="2"/>
<evidence type="ECO:0000256" key="2">
    <source>
        <dbReference type="ARBA" id="ARBA00012438"/>
    </source>
</evidence>
<dbReference type="SMART" id="SM00448">
    <property type="entry name" value="REC"/>
    <property type="match status" value="1"/>
</dbReference>
<organism evidence="11 12">
    <name type="scientific">Hahella chejuensis (strain KCTC 2396)</name>
    <dbReference type="NCBI Taxonomy" id="349521"/>
    <lineage>
        <taxon>Bacteria</taxon>
        <taxon>Pseudomonadati</taxon>
        <taxon>Pseudomonadota</taxon>
        <taxon>Gammaproteobacteria</taxon>
        <taxon>Oceanospirillales</taxon>
        <taxon>Hahellaceae</taxon>
        <taxon>Hahella</taxon>
    </lineage>
</organism>
<evidence type="ECO:0000259" key="10">
    <source>
        <dbReference type="PROSITE" id="PS50110"/>
    </source>
</evidence>
<dbReference type="InterPro" id="IPR003594">
    <property type="entry name" value="HATPase_dom"/>
</dbReference>
<dbReference type="Gene3D" id="1.10.287.130">
    <property type="match status" value="1"/>
</dbReference>
<dbReference type="OrthoDB" id="9764438at2"/>
<dbReference type="Pfam" id="PF02518">
    <property type="entry name" value="HATPase_c"/>
    <property type="match status" value="1"/>
</dbReference>